<keyword evidence="1 4" id="KW-0812">Transmembrane</keyword>
<comment type="caution">
    <text evidence="6">The sequence shown here is derived from an EMBL/GenBank/DDBJ whole genome shotgun (WGS) entry which is preliminary data.</text>
</comment>
<dbReference type="InterPro" id="IPR036259">
    <property type="entry name" value="MFS_trans_sf"/>
</dbReference>
<feature type="transmembrane region" description="Helical" evidence="4">
    <location>
        <begin position="56"/>
        <end position="81"/>
    </location>
</feature>
<feature type="transmembrane region" description="Helical" evidence="4">
    <location>
        <begin position="235"/>
        <end position="255"/>
    </location>
</feature>
<organism evidence="6 7">
    <name type="scientific">Stenotrophomonas terrae</name>
    <dbReference type="NCBI Taxonomy" id="405446"/>
    <lineage>
        <taxon>Bacteria</taxon>
        <taxon>Pseudomonadati</taxon>
        <taxon>Pseudomonadota</taxon>
        <taxon>Gammaproteobacteria</taxon>
        <taxon>Lysobacterales</taxon>
        <taxon>Lysobacteraceae</taxon>
        <taxon>Stenotrophomonas</taxon>
    </lineage>
</organism>
<evidence type="ECO:0000313" key="7">
    <source>
        <dbReference type="Proteomes" id="UP000051863"/>
    </source>
</evidence>
<evidence type="ECO:0000256" key="4">
    <source>
        <dbReference type="SAM" id="Phobius"/>
    </source>
</evidence>
<dbReference type="GO" id="GO:0022857">
    <property type="term" value="F:transmembrane transporter activity"/>
    <property type="evidence" value="ECO:0007669"/>
    <property type="project" value="InterPro"/>
</dbReference>
<evidence type="ECO:0000313" key="6">
    <source>
        <dbReference type="EMBL" id="KRG72407.1"/>
    </source>
</evidence>
<dbReference type="PROSITE" id="PS50850">
    <property type="entry name" value="MFS"/>
    <property type="match status" value="1"/>
</dbReference>
<keyword evidence="7" id="KW-1185">Reference proteome</keyword>
<dbReference type="RefSeq" id="WP_057626503.1">
    <property type="nucleotide sequence ID" value="NZ_LDJJ01000005.1"/>
</dbReference>
<protein>
    <submittedName>
        <fullName evidence="6">Membrane protein</fullName>
    </submittedName>
</protein>
<feature type="domain" description="Major facilitator superfamily (MFS) profile" evidence="5">
    <location>
        <begin position="22"/>
        <end position="407"/>
    </location>
</feature>
<dbReference type="EMBL" id="LDJJ01000005">
    <property type="protein sequence ID" value="KRG72407.1"/>
    <property type="molecule type" value="Genomic_DNA"/>
</dbReference>
<evidence type="ECO:0000256" key="1">
    <source>
        <dbReference type="ARBA" id="ARBA00022692"/>
    </source>
</evidence>
<sequence>MSQPLETLPSCRSASVPLASKAMPAALVGLLAVASGLCVANVYYAQPLLDLLAASLGISLAAVGGVVTATQLGSALALVLLVPLGDRLERRRLMLIQLLALVGALLWVACAQSPGWLLAGMLATGLLGTAMTQGLIAYAASAAGDGERGRVVGAAQAGVFIGLLMARVVAGGVADLGGWRSVYIVAALAMLLLAGLLYRKLPRLPATAVTMPYAQLIGSMARLLRQDRVLQIRGVLALLMFAAFNIFWSALVLPLSVPPYAYSHTTIGAFGLVGVIGALGAAGAGRWVDKGRGQTVTAMALLVLLLAWWPLSLMPTSLWALALGIILLDLGGQALHVTNQSMILREQVHVHSRLVGLYMLFYAAGSGAGAIATTVIYAQAGWSGVCALGAATCGAAVLFWLATRRFMPAELGQPT</sequence>
<keyword evidence="2 4" id="KW-1133">Transmembrane helix</keyword>
<feature type="transmembrane region" description="Helical" evidence="4">
    <location>
        <begin position="355"/>
        <end position="376"/>
    </location>
</feature>
<keyword evidence="3 4" id="KW-0472">Membrane</keyword>
<evidence type="ECO:0000259" key="5">
    <source>
        <dbReference type="PROSITE" id="PS50850"/>
    </source>
</evidence>
<feature type="transmembrane region" description="Helical" evidence="4">
    <location>
        <begin position="382"/>
        <end position="402"/>
    </location>
</feature>
<dbReference type="CDD" id="cd17324">
    <property type="entry name" value="MFS_NepI_like"/>
    <property type="match status" value="1"/>
</dbReference>
<feature type="transmembrane region" description="Helical" evidence="4">
    <location>
        <begin position="295"/>
        <end position="311"/>
    </location>
</feature>
<dbReference type="AlphaFoldDB" id="A0A0R0D255"/>
<feature type="transmembrane region" description="Helical" evidence="4">
    <location>
        <begin position="317"/>
        <end position="335"/>
    </location>
</feature>
<dbReference type="InterPro" id="IPR020846">
    <property type="entry name" value="MFS_dom"/>
</dbReference>
<dbReference type="SUPFAM" id="SSF103473">
    <property type="entry name" value="MFS general substrate transporter"/>
    <property type="match status" value="1"/>
</dbReference>
<dbReference type="InterPro" id="IPR011701">
    <property type="entry name" value="MFS"/>
</dbReference>
<reference evidence="6 7" key="1">
    <citation type="submission" date="2015-05" db="EMBL/GenBank/DDBJ databases">
        <title>Genome sequencing and analysis of members of genus Stenotrophomonas.</title>
        <authorList>
            <person name="Patil P.P."/>
            <person name="Midha S."/>
            <person name="Patil P.B."/>
        </authorList>
    </citation>
    <scope>NUCLEOTIDE SEQUENCE [LARGE SCALE GENOMIC DNA]</scope>
    <source>
        <strain evidence="6 7">DSM 18941</strain>
    </source>
</reference>
<dbReference type="Pfam" id="PF07690">
    <property type="entry name" value="MFS_1"/>
    <property type="match status" value="1"/>
</dbReference>
<proteinExistence type="predicted"/>
<gene>
    <name evidence="6" type="ORF">ABB27_01770</name>
</gene>
<accession>A0A0R0D255</accession>
<feature type="transmembrane region" description="Helical" evidence="4">
    <location>
        <begin position="115"/>
        <end position="139"/>
    </location>
</feature>
<dbReference type="Proteomes" id="UP000051863">
    <property type="component" value="Unassembled WGS sequence"/>
</dbReference>
<feature type="transmembrane region" description="Helical" evidence="4">
    <location>
        <begin position="267"/>
        <end position="288"/>
    </location>
</feature>
<feature type="transmembrane region" description="Helical" evidence="4">
    <location>
        <begin position="22"/>
        <end position="44"/>
    </location>
</feature>
<dbReference type="PATRIC" id="fig|405446.3.peg.2596"/>
<feature type="transmembrane region" description="Helical" evidence="4">
    <location>
        <begin position="182"/>
        <end position="198"/>
    </location>
</feature>
<feature type="transmembrane region" description="Helical" evidence="4">
    <location>
        <begin position="93"/>
        <end position="109"/>
    </location>
</feature>
<dbReference type="PANTHER" id="PTHR42910:SF1">
    <property type="entry name" value="MAJOR FACILITATOR SUPERFAMILY (MFS) PROFILE DOMAIN-CONTAINING PROTEIN"/>
    <property type="match status" value="1"/>
</dbReference>
<name>A0A0R0D255_9GAMM</name>
<evidence type="ECO:0000256" key="3">
    <source>
        <dbReference type="ARBA" id="ARBA00023136"/>
    </source>
</evidence>
<dbReference type="Gene3D" id="1.20.1250.20">
    <property type="entry name" value="MFS general substrate transporter like domains"/>
    <property type="match status" value="1"/>
</dbReference>
<evidence type="ECO:0000256" key="2">
    <source>
        <dbReference type="ARBA" id="ARBA00022989"/>
    </source>
</evidence>
<dbReference type="PANTHER" id="PTHR42910">
    <property type="entry name" value="TRANSPORTER SCO4007-RELATED"/>
    <property type="match status" value="1"/>
</dbReference>